<protein>
    <submittedName>
        <fullName evidence="2">Uncharacterized protein</fullName>
    </submittedName>
</protein>
<dbReference type="AlphaFoldDB" id="A0A4C1V3Z3"/>
<sequence>MTILSYNIRCQSMFQIATQTNRRLVTNFVIVTVHRCEQGKHRSGDSMIETDRHVTHHEIRVFLALSQRNHEKFKEGTPPQSDTEITEVTDGTPSIDCRFRSILTALELATEDNVRKSTTQKGLHLFKQVQKPRKPTMGGR</sequence>
<dbReference type="Proteomes" id="UP000299102">
    <property type="component" value="Unassembled WGS sequence"/>
</dbReference>
<dbReference type="EMBL" id="BGZK01000268">
    <property type="protein sequence ID" value="GBP33007.1"/>
    <property type="molecule type" value="Genomic_DNA"/>
</dbReference>
<evidence type="ECO:0000256" key="1">
    <source>
        <dbReference type="SAM" id="MobiDB-lite"/>
    </source>
</evidence>
<comment type="caution">
    <text evidence="2">The sequence shown here is derived from an EMBL/GenBank/DDBJ whole genome shotgun (WGS) entry which is preliminary data.</text>
</comment>
<keyword evidence="3" id="KW-1185">Reference proteome</keyword>
<accession>A0A4C1V3Z3</accession>
<gene>
    <name evidence="2" type="ORF">EVAR_82845_1</name>
</gene>
<organism evidence="2 3">
    <name type="scientific">Eumeta variegata</name>
    <name type="common">Bagworm moth</name>
    <name type="synonym">Eumeta japonica</name>
    <dbReference type="NCBI Taxonomy" id="151549"/>
    <lineage>
        <taxon>Eukaryota</taxon>
        <taxon>Metazoa</taxon>
        <taxon>Ecdysozoa</taxon>
        <taxon>Arthropoda</taxon>
        <taxon>Hexapoda</taxon>
        <taxon>Insecta</taxon>
        <taxon>Pterygota</taxon>
        <taxon>Neoptera</taxon>
        <taxon>Endopterygota</taxon>
        <taxon>Lepidoptera</taxon>
        <taxon>Glossata</taxon>
        <taxon>Ditrysia</taxon>
        <taxon>Tineoidea</taxon>
        <taxon>Psychidae</taxon>
        <taxon>Oiketicinae</taxon>
        <taxon>Eumeta</taxon>
    </lineage>
</organism>
<reference evidence="2 3" key="1">
    <citation type="journal article" date="2019" name="Commun. Biol.">
        <title>The bagworm genome reveals a unique fibroin gene that provides high tensile strength.</title>
        <authorList>
            <person name="Kono N."/>
            <person name="Nakamura H."/>
            <person name="Ohtoshi R."/>
            <person name="Tomita M."/>
            <person name="Numata K."/>
            <person name="Arakawa K."/>
        </authorList>
    </citation>
    <scope>NUCLEOTIDE SEQUENCE [LARGE SCALE GENOMIC DNA]</scope>
</reference>
<evidence type="ECO:0000313" key="2">
    <source>
        <dbReference type="EMBL" id="GBP33007.1"/>
    </source>
</evidence>
<name>A0A4C1V3Z3_EUMVA</name>
<proteinExistence type="predicted"/>
<feature type="region of interest" description="Disordered" evidence="1">
    <location>
        <begin position="117"/>
        <end position="140"/>
    </location>
</feature>
<evidence type="ECO:0000313" key="3">
    <source>
        <dbReference type="Proteomes" id="UP000299102"/>
    </source>
</evidence>
<feature type="region of interest" description="Disordered" evidence="1">
    <location>
        <begin position="70"/>
        <end position="92"/>
    </location>
</feature>